<organism evidence="8 9">
    <name type="scientific">Thiospirillum jenense</name>
    <dbReference type="NCBI Taxonomy" id="1653858"/>
    <lineage>
        <taxon>Bacteria</taxon>
        <taxon>Pseudomonadati</taxon>
        <taxon>Pseudomonadota</taxon>
        <taxon>Gammaproteobacteria</taxon>
        <taxon>Chromatiales</taxon>
        <taxon>Chromatiaceae</taxon>
        <taxon>Thiospirillum</taxon>
    </lineage>
</organism>
<evidence type="ECO:0000256" key="4">
    <source>
        <dbReference type="ARBA" id="ARBA00022825"/>
    </source>
</evidence>
<proteinExistence type="inferred from homology"/>
<evidence type="ECO:0000256" key="6">
    <source>
        <dbReference type="SAM" id="Phobius"/>
    </source>
</evidence>
<dbReference type="EMBL" id="JABVCQ010000002">
    <property type="protein sequence ID" value="MBB1124795.1"/>
    <property type="molecule type" value="Genomic_DNA"/>
</dbReference>
<dbReference type="InterPro" id="IPR047272">
    <property type="entry name" value="S49_SppA_C"/>
</dbReference>
<comment type="caution">
    <text evidence="8">The sequence shown here is derived from an EMBL/GenBank/DDBJ whole genome shotgun (WGS) entry which is preliminary data.</text>
</comment>
<feature type="transmembrane region" description="Helical" evidence="6">
    <location>
        <begin position="47"/>
        <end position="65"/>
    </location>
</feature>
<evidence type="ECO:0000313" key="8">
    <source>
        <dbReference type="EMBL" id="MBB1124795.1"/>
    </source>
</evidence>
<dbReference type="InterPro" id="IPR029045">
    <property type="entry name" value="ClpP/crotonase-like_dom_sf"/>
</dbReference>
<evidence type="ECO:0000256" key="1">
    <source>
        <dbReference type="ARBA" id="ARBA00008683"/>
    </source>
</evidence>
<dbReference type="GO" id="GO:0008236">
    <property type="term" value="F:serine-type peptidase activity"/>
    <property type="evidence" value="ECO:0007669"/>
    <property type="project" value="UniProtKB-KW"/>
</dbReference>
<dbReference type="Pfam" id="PF01343">
    <property type="entry name" value="Peptidase_S49"/>
    <property type="match status" value="1"/>
</dbReference>
<accession>A0A839H300</accession>
<keyword evidence="3" id="KW-0378">Hydrolase</keyword>
<dbReference type="Proteomes" id="UP000548632">
    <property type="component" value="Unassembled WGS sequence"/>
</dbReference>
<name>A0A839H300_9GAMM</name>
<feature type="compositionally biased region" description="Polar residues" evidence="5">
    <location>
        <begin position="1"/>
        <end position="17"/>
    </location>
</feature>
<comment type="similarity">
    <text evidence="1">Belongs to the peptidase S49 family.</text>
</comment>
<gene>
    <name evidence="8" type="ORF">HUK38_00940</name>
</gene>
<dbReference type="PANTHER" id="PTHR42987">
    <property type="entry name" value="PEPTIDASE S49"/>
    <property type="match status" value="1"/>
</dbReference>
<dbReference type="SUPFAM" id="SSF52096">
    <property type="entry name" value="ClpP/crotonase"/>
    <property type="match status" value="1"/>
</dbReference>
<dbReference type="Gene3D" id="6.20.330.10">
    <property type="match status" value="1"/>
</dbReference>
<evidence type="ECO:0000313" key="9">
    <source>
        <dbReference type="Proteomes" id="UP000548632"/>
    </source>
</evidence>
<dbReference type="RefSeq" id="WP_182581902.1">
    <property type="nucleotide sequence ID" value="NZ_JABVCQ010000002.1"/>
</dbReference>
<keyword evidence="6" id="KW-1133">Transmembrane helix</keyword>
<reference evidence="8 9" key="1">
    <citation type="journal article" date="2020" name="Arch. Microbiol.">
        <title>The genome sequence of the giant phototrophic gammaproteobacterium Thiospirillum jenense gives insight into its physiological properties and phylogenetic relationships.</title>
        <authorList>
            <person name="Imhoff J.F."/>
            <person name="Meyer T.E."/>
            <person name="Kyndt J.A."/>
        </authorList>
    </citation>
    <scope>NUCLEOTIDE SEQUENCE [LARGE SCALE GENOMIC DNA]</scope>
    <source>
        <strain evidence="8 9">DSM 216</strain>
    </source>
</reference>
<dbReference type="AlphaFoldDB" id="A0A839H300"/>
<dbReference type="InterPro" id="IPR002142">
    <property type="entry name" value="Peptidase_S49"/>
</dbReference>
<feature type="domain" description="Peptidase S49" evidence="7">
    <location>
        <begin position="144"/>
        <end position="281"/>
    </location>
</feature>
<dbReference type="PANTHER" id="PTHR42987:SF8">
    <property type="entry name" value="PROTEINASE"/>
    <property type="match status" value="1"/>
</dbReference>
<sequence length="331" mass="36652">MSWFSRHSSPKLSQSTNEDPHWEQTFMRQLALEFLRERRRSQRWSRFFKLVIITYACVVLLLIYANELDDVVTPTSQHTALIDINGVIAADSEASAERVISAIRRAFESEQAKGIVLRINSPGGSPVQSAYINDEIRRLKAKYPNKPVYAVAVDVCASGAYYVAVATDAIYVNKSSLVGSIGVRLDSFGFQQAMESLGIERRLLTAGENKGILDPFSPLDSDDELFIHEQLTALHRQFIAAVKLGRGKRLKGEESVLFSGLFWNGEESVILGLTDGLGSSSFIARELIGAEDIVKYTKKQDLLERFADRLGTSLGSAFSQALGLNGAIRLE</sequence>
<dbReference type="Gene3D" id="3.90.226.10">
    <property type="entry name" value="2-enoyl-CoA Hydratase, Chain A, domain 1"/>
    <property type="match status" value="1"/>
</dbReference>
<feature type="region of interest" description="Disordered" evidence="5">
    <location>
        <begin position="1"/>
        <end position="20"/>
    </location>
</feature>
<evidence type="ECO:0000256" key="3">
    <source>
        <dbReference type="ARBA" id="ARBA00022801"/>
    </source>
</evidence>
<keyword evidence="2" id="KW-0645">Protease</keyword>
<evidence type="ECO:0000256" key="5">
    <source>
        <dbReference type="SAM" id="MobiDB-lite"/>
    </source>
</evidence>
<dbReference type="CDD" id="cd07023">
    <property type="entry name" value="S49_Sppa_N_C"/>
    <property type="match status" value="1"/>
</dbReference>
<keyword evidence="6" id="KW-0472">Membrane</keyword>
<keyword evidence="9" id="KW-1185">Reference proteome</keyword>
<evidence type="ECO:0000259" key="7">
    <source>
        <dbReference type="Pfam" id="PF01343"/>
    </source>
</evidence>
<dbReference type="GO" id="GO:0006508">
    <property type="term" value="P:proteolysis"/>
    <property type="evidence" value="ECO:0007669"/>
    <property type="project" value="UniProtKB-KW"/>
</dbReference>
<protein>
    <submittedName>
        <fullName evidence="8">S49 family peptidase</fullName>
    </submittedName>
</protein>
<keyword evidence="4" id="KW-0720">Serine protease</keyword>
<evidence type="ECO:0000256" key="2">
    <source>
        <dbReference type="ARBA" id="ARBA00022670"/>
    </source>
</evidence>
<keyword evidence="6" id="KW-0812">Transmembrane</keyword>